<dbReference type="AlphaFoldDB" id="A0A0F9CJH1"/>
<feature type="transmembrane region" description="Helical" evidence="7">
    <location>
        <begin position="196"/>
        <end position="219"/>
    </location>
</feature>
<name>A0A0F9CJH1_9ZZZZ</name>
<dbReference type="GO" id="GO:0005886">
    <property type="term" value="C:plasma membrane"/>
    <property type="evidence" value="ECO:0007669"/>
    <property type="project" value="UniProtKB-SubCell"/>
</dbReference>
<dbReference type="PANTHER" id="PTHR43163:SF6">
    <property type="entry name" value="DIPEPTIDE TRANSPORT SYSTEM PERMEASE PROTEIN DPPB-RELATED"/>
    <property type="match status" value="1"/>
</dbReference>
<dbReference type="Pfam" id="PF00528">
    <property type="entry name" value="BPD_transp_1"/>
    <property type="match status" value="1"/>
</dbReference>
<protein>
    <recommendedName>
        <fullName evidence="8">ABC transmembrane type-1 domain-containing protein</fullName>
    </recommendedName>
</protein>
<keyword evidence="6 7" id="KW-0472">Membrane</keyword>
<evidence type="ECO:0000256" key="3">
    <source>
        <dbReference type="ARBA" id="ARBA00022475"/>
    </source>
</evidence>
<feature type="transmembrane region" description="Helical" evidence="7">
    <location>
        <begin position="305"/>
        <end position="331"/>
    </location>
</feature>
<dbReference type="EMBL" id="LAZR01046310">
    <property type="protein sequence ID" value="KKK96836.1"/>
    <property type="molecule type" value="Genomic_DNA"/>
</dbReference>
<feature type="domain" description="ABC transmembrane type-1" evidence="8">
    <location>
        <begin position="123"/>
        <end position="328"/>
    </location>
</feature>
<evidence type="ECO:0000256" key="1">
    <source>
        <dbReference type="ARBA" id="ARBA00004651"/>
    </source>
</evidence>
<feature type="transmembrane region" description="Helical" evidence="7">
    <location>
        <begin position="260"/>
        <end position="285"/>
    </location>
</feature>
<feature type="transmembrane region" description="Helical" evidence="7">
    <location>
        <begin position="128"/>
        <end position="150"/>
    </location>
</feature>
<keyword evidence="5 7" id="KW-1133">Transmembrane helix</keyword>
<sequence>TKGLGDRVRGGLGLLGDGINTIANILQAGDRAVQTVDGALTGRSAAAPAPSPPQALNSERELVDRVVGLVRQGNQEARKTSDPKSPGVVALFTEAVRTLFLFPIQPASGISDLLPSPADMVKNGLRDLRGSMALGLSVILGIGVGMISALRQNSWGDYTAMSIAVFGITVPNFVVGPVLMYFLALKLGWLPTSGWITGRFGWVTIIMPLITLTLPYFAYMARLSRASILEVLRSDYIRTARAKGLGESVIMFRHVLKGGLLPVVSYLGPAFAGIITGSVVVERIFRIPGLGQFFVQSAFNRDYTLLMGTVIVYSVILIIMNFIVDIIYGYLDPRISYS</sequence>
<evidence type="ECO:0000259" key="8">
    <source>
        <dbReference type="PROSITE" id="PS50928"/>
    </source>
</evidence>
<gene>
    <name evidence="9" type="ORF">LCGC14_2658790</name>
</gene>
<evidence type="ECO:0000256" key="7">
    <source>
        <dbReference type="SAM" id="Phobius"/>
    </source>
</evidence>
<accession>A0A0F9CJH1</accession>
<evidence type="ECO:0000313" key="9">
    <source>
        <dbReference type="EMBL" id="KKK96836.1"/>
    </source>
</evidence>
<comment type="subcellular location">
    <subcellularLocation>
        <location evidence="1">Cell membrane</location>
        <topology evidence="1">Multi-pass membrane protein</topology>
    </subcellularLocation>
</comment>
<evidence type="ECO:0000256" key="5">
    <source>
        <dbReference type="ARBA" id="ARBA00022989"/>
    </source>
</evidence>
<feature type="transmembrane region" description="Helical" evidence="7">
    <location>
        <begin position="162"/>
        <end position="184"/>
    </location>
</feature>
<reference evidence="9" key="1">
    <citation type="journal article" date="2015" name="Nature">
        <title>Complex archaea that bridge the gap between prokaryotes and eukaryotes.</title>
        <authorList>
            <person name="Spang A."/>
            <person name="Saw J.H."/>
            <person name="Jorgensen S.L."/>
            <person name="Zaremba-Niedzwiedzka K."/>
            <person name="Martijn J."/>
            <person name="Lind A.E."/>
            <person name="van Eijk R."/>
            <person name="Schleper C."/>
            <person name="Guy L."/>
            <person name="Ettema T.J."/>
        </authorList>
    </citation>
    <scope>NUCLEOTIDE SEQUENCE</scope>
</reference>
<dbReference type="GO" id="GO:0055085">
    <property type="term" value="P:transmembrane transport"/>
    <property type="evidence" value="ECO:0007669"/>
    <property type="project" value="InterPro"/>
</dbReference>
<dbReference type="CDD" id="cd06261">
    <property type="entry name" value="TM_PBP2"/>
    <property type="match status" value="1"/>
</dbReference>
<organism evidence="9">
    <name type="scientific">marine sediment metagenome</name>
    <dbReference type="NCBI Taxonomy" id="412755"/>
    <lineage>
        <taxon>unclassified sequences</taxon>
        <taxon>metagenomes</taxon>
        <taxon>ecological metagenomes</taxon>
    </lineage>
</organism>
<dbReference type="PROSITE" id="PS50928">
    <property type="entry name" value="ABC_TM1"/>
    <property type="match status" value="1"/>
</dbReference>
<dbReference type="InterPro" id="IPR000515">
    <property type="entry name" value="MetI-like"/>
</dbReference>
<dbReference type="SUPFAM" id="SSF161098">
    <property type="entry name" value="MetI-like"/>
    <property type="match status" value="1"/>
</dbReference>
<proteinExistence type="predicted"/>
<evidence type="ECO:0000256" key="2">
    <source>
        <dbReference type="ARBA" id="ARBA00022448"/>
    </source>
</evidence>
<keyword evidence="2" id="KW-0813">Transport</keyword>
<keyword evidence="3" id="KW-1003">Cell membrane</keyword>
<keyword evidence="4 7" id="KW-0812">Transmembrane</keyword>
<comment type="caution">
    <text evidence="9">The sequence shown here is derived from an EMBL/GenBank/DDBJ whole genome shotgun (WGS) entry which is preliminary data.</text>
</comment>
<evidence type="ECO:0000256" key="4">
    <source>
        <dbReference type="ARBA" id="ARBA00022692"/>
    </source>
</evidence>
<feature type="non-terminal residue" evidence="9">
    <location>
        <position position="1"/>
    </location>
</feature>
<dbReference type="Gene3D" id="1.10.3720.10">
    <property type="entry name" value="MetI-like"/>
    <property type="match status" value="1"/>
</dbReference>
<dbReference type="InterPro" id="IPR035906">
    <property type="entry name" value="MetI-like_sf"/>
</dbReference>
<evidence type="ECO:0000256" key="6">
    <source>
        <dbReference type="ARBA" id="ARBA00023136"/>
    </source>
</evidence>
<dbReference type="PANTHER" id="PTHR43163">
    <property type="entry name" value="DIPEPTIDE TRANSPORT SYSTEM PERMEASE PROTEIN DPPB-RELATED"/>
    <property type="match status" value="1"/>
</dbReference>